<accession>A0ABR2SMP4</accession>
<gene>
    <name evidence="2" type="ORF">V6N11_039370</name>
</gene>
<sequence length="216" mass="22197">MVSEIGVMVDLAEISQLGDGPTETVTSGGGSGSVPVHSSAVFPFMTQVETPNPQSVMPTTTQQSIQHDTTPSSQHINSSNSPSFVDQHVGCDLDGPTTAFGAGGAVNQSVEHESDAATAATGATLVDSGSTNLQEAVQDTLDTAADSGPCDVAGVMYPAQIDEQQLSQTNVNIQSIPPPVVPITNTHRMSFLSVLASVMATLQQLQAIFGLSKVCA</sequence>
<organism evidence="2 3">
    <name type="scientific">Hibiscus sabdariffa</name>
    <name type="common">roselle</name>
    <dbReference type="NCBI Taxonomy" id="183260"/>
    <lineage>
        <taxon>Eukaryota</taxon>
        <taxon>Viridiplantae</taxon>
        <taxon>Streptophyta</taxon>
        <taxon>Embryophyta</taxon>
        <taxon>Tracheophyta</taxon>
        <taxon>Spermatophyta</taxon>
        <taxon>Magnoliopsida</taxon>
        <taxon>eudicotyledons</taxon>
        <taxon>Gunneridae</taxon>
        <taxon>Pentapetalae</taxon>
        <taxon>rosids</taxon>
        <taxon>malvids</taxon>
        <taxon>Malvales</taxon>
        <taxon>Malvaceae</taxon>
        <taxon>Malvoideae</taxon>
        <taxon>Hibiscus</taxon>
    </lineage>
</organism>
<feature type="compositionally biased region" description="Low complexity" evidence="1">
    <location>
        <begin position="71"/>
        <end position="83"/>
    </location>
</feature>
<reference evidence="2 3" key="1">
    <citation type="journal article" date="2024" name="G3 (Bethesda)">
        <title>Genome assembly of Hibiscus sabdariffa L. provides insights into metabolisms of medicinal natural products.</title>
        <authorList>
            <person name="Kim T."/>
        </authorList>
    </citation>
    <scope>NUCLEOTIDE SEQUENCE [LARGE SCALE GENOMIC DNA]</scope>
    <source>
        <strain evidence="2">TK-2024</strain>
        <tissue evidence="2">Old leaves</tissue>
    </source>
</reference>
<dbReference type="Proteomes" id="UP001396334">
    <property type="component" value="Unassembled WGS sequence"/>
</dbReference>
<proteinExistence type="predicted"/>
<evidence type="ECO:0000313" key="2">
    <source>
        <dbReference type="EMBL" id="KAK9026533.1"/>
    </source>
</evidence>
<name>A0ABR2SMP4_9ROSI</name>
<comment type="caution">
    <text evidence="2">The sequence shown here is derived from an EMBL/GenBank/DDBJ whole genome shotgun (WGS) entry which is preliminary data.</text>
</comment>
<keyword evidence="3" id="KW-1185">Reference proteome</keyword>
<dbReference type="EMBL" id="JBBPBN010000013">
    <property type="protein sequence ID" value="KAK9026533.1"/>
    <property type="molecule type" value="Genomic_DNA"/>
</dbReference>
<protein>
    <submittedName>
        <fullName evidence="2">Uncharacterized protein</fullName>
    </submittedName>
</protein>
<evidence type="ECO:0000256" key="1">
    <source>
        <dbReference type="SAM" id="MobiDB-lite"/>
    </source>
</evidence>
<evidence type="ECO:0000313" key="3">
    <source>
        <dbReference type="Proteomes" id="UP001396334"/>
    </source>
</evidence>
<feature type="region of interest" description="Disordered" evidence="1">
    <location>
        <begin position="49"/>
        <end position="83"/>
    </location>
</feature>
<feature type="compositionally biased region" description="Polar residues" evidence="1">
    <location>
        <begin position="49"/>
        <end position="70"/>
    </location>
</feature>